<dbReference type="InterPro" id="IPR005771">
    <property type="entry name" value="GalU_uridylyltTrfase_bac/arc"/>
</dbReference>
<protein>
    <recommendedName>
        <fullName evidence="3">UTP--glucose-1-phosphate uridylyltransferase</fullName>
        <ecNumber evidence="2">2.7.7.9</ecNumber>
    </recommendedName>
    <alternativeName>
        <fullName evidence="6">Alpha-D-glucosyl-1-phosphate uridylyltransferase</fullName>
    </alternativeName>
    <alternativeName>
        <fullName evidence="7">UDP-glucose pyrophosphorylase</fullName>
    </alternativeName>
    <alternativeName>
        <fullName evidence="8">Uridine diphosphoglucose pyrophosphorylase</fullName>
    </alternativeName>
</protein>
<evidence type="ECO:0000256" key="4">
    <source>
        <dbReference type="ARBA" id="ARBA00022679"/>
    </source>
</evidence>
<dbReference type="RefSeq" id="WP_034165023.1">
    <property type="nucleotide sequence ID" value="NZ_CP006664.1"/>
</dbReference>
<evidence type="ECO:0000256" key="2">
    <source>
        <dbReference type="ARBA" id="ARBA00012415"/>
    </source>
</evidence>
<evidence type="ECO:0000256" key="9">
    <source>
        <dbReference type="ARBA" id="ARBA00048128"/>
    </source>
</evidence>
<dbReference type="SUPFAM" id="SSF53448">
    <property type="entry name" value="Nucleotide-diphospho-sugar transferases"/>
    <property type="match status" value="1"/>
</dbReference>
<keyword evidence="5 11" id="KW-0548">Nucleotidyltransferase</keyword>
<dbReference type="Gene3D" id="3.90.550.10">
    <property type="entry name" value="Spore Coat Polysaccharide Biosynthesis Protein SpsA, Chain A"/>
    <property type="match status" value="1"/>
</dbReference>
<sequence length="300" mass="32738">MTTLKAVIPVAGLGMKMLPATKAIPKEMLPIVDKPLIQKVVHECVQAGVKEIILVTHSSKNAIENHFDTSFELEALLEARVKRQLLDEVRSICPPGVTINSVRQHKPLGLGHAILCARPLVGEHPFIVALPDIWLDTSTFDPATQNLAAMVTRFEESGRSQVLVQPMPLEVLPEYSVINCADAVLAPGQSARMTSIVEKPENAEKYQSDLSAVGRYVLSAAIWPILAATGFGAWERIQLSDAIATLLQHRPVEAYRQVGLSYDCGDKLGYAEAFVAGGLSHSQQGEAFTAWLRDVQTRID</sequence>
<evidence type="ECO:0000313" key="12">
    <source>
        <dbReference type="Proteomes" id="UP000028681"/>
    </source>
</evidence>
<dbReference type="InterPro" id="IPR005835">
    <property type="entry name" value="NTP_transferase_dom"/>
</dbReference>
<dbReference type="PANTHER" id="PTHR43197:SF2">
    <property type="entry name" value="UTP--GLUCOSE-1-PHOSPHATE URIDYLYLTRANSFERASE"/>
    <property type="match status" value="1"/>
</dbReference>
<comment type="similarity">
    <text evidence="1">Belongs to the UDPGP type 2 family.</text>
</comment>
<dbReference type="GO" id="GO:0003983">
    <property type="term" value="F:UTP:glucose-1-phosphate uridylyltransferase activity"/>
    <property type="evidence" value="ECO:0007669"/>
    <property type="project" value="UniProtKB-EC"/>
</dbReference>
<dbReference type="EMBL" id="CP006664">
    <property type="protein sequence ID" value="AIJ09573.1"/>
    <property type="molecule type" value="Genomic_DNA"/>
</dbReference>
<evidence type="ECO:0000256" key="1">
    <source>
        <dbReference type="ARBA" id="ARBA00006890"/>
    </source>
</evidence>
<reference evidence="11 12" key="1">
    <citation type="journal article" date="2012" name="PLoS ONE">
        <title>Edwardsiella comparative phylogenomics reveal the new intra/inter-species taxonomic relationships, virulence evolution and niche adaptation mechanisms.</title>
        <authorList>
            <person name="Yang M."/>
            <person name="Lv Y."/>
            <person name="Xiao J."/>
            <person name="Wu H."/>
            <person name="Zheng H."/>
            <person name="Liu Q."/>
            <person name="Zhang Y."/>
            <person name="Wang Q."/>
        </authorList>
    </citation>
    <scope>NUCLEOTIDE SEQUENCE [LARGE SCALE GENOMIC DNA]</scope>
    <source>
        <strain evidence="12">080813</strain>
    </source>
</reference>
<evidence type="ECO:0000256" key="8">
    <source>
        <dbReference type="ARBA" id="ARBA00032341"/>
    </source>
</evidence>
<evidence type="ECO:0000256" key="6">
    <source>
        <dbReference type="ARBA" id="ARBA00031455"/>
    </source>
</evidence>
<dbReference type="GO" id="GO:0006011">
    <property type="term" value="P:UDP-alpha-D-glucose metabolic process"/>
    <property type="evidence" value="ECO:0007669"/>
    <property type="project" value="InterPro"/>
</dbReference>
<evidence type="ECO:0000259" key="10">
    <source>
        <dbReference type="Pfam" id="PF00483"/>
    </source>
</evidence>
<dbReference type="PANTHER" id="PTHR43197">
    <property type="entry name" value="UTP--GLUCOSE-1-PHOSPHATE URIDYLYLTRANSFERASE"/>
    <property type="match status" value="1"/>
</dbReference>
<comment type="catalytic activity">
    <reaction evidence="9">
        <text>alpha-D-glucose 1-phosphate + UTP + H(+) = UDP-alpha-D-glucose + diphosphate</text>
        <dbReference type="Rhea" id="RHEA:19889"/>
        <dbReference type="ChEBI" id="CHEBI:15378"/>
        <dbReference type="ChEBI" id="CHEBI:33019"/>
        <dbReference type="ChEBI" id="CHEBI:46398"/>
        <dbReference type="ChEBI" id="CHEBI:58601"/>
        <dbReference type="ChEBI" id="CHEBI:58885"/>
        <dbReference type="EC" id="2.7.7.9"/>
    </reaction>
</comment>
<accession>A0A076LSS5</accession>
<dbReference type="HOGENOM" id="CLU_029499_1_1_6"/>
<evidence type="ECO:0000256" key="3">
    <source>
        <dbReference type="ARBA" id="ARBA00019048"/>
    </source>
</evidence>
<dbReference type="GeneID" id="33940624"/>
<dbReference type="KEGG" id="ete:ETEE_3144"/>
<evidence type="ECO:0000313" key="11">
    <source>
        <dbReference type="EMBL" id="AIJ09573.1"/>
    </source>
</evidence>
<dbReference type="InterPro" id="IPR029044">
    <property type="entry name" value="Nucleotide-diphossugar_trans"/>
</dbReference>
<proteinExistence type="inferred from homology"/>
<dbReference type="CDD" id="cd02541">
    <property type="entry name" value="UGPase_prokaryotic"/>
    <property type="match status" value="1"/>
</dbReference>
<dbReference type="Pfam" id="PF00483">
    <property type="entry name" value="NTP_transferase"/>
    <property type="match status" value="1"/>
</dbReference>
<dbReference type="AlphaFoldDB" id="A0A076LSS5"/>
<dbReference type="EC" id="2.7.7.9" evidence="2"/>
<keyword evidence="4 11" id="KW-0808">Transferase</keyword>
<evidence type="ECO:0000256" key="5">
    <source>
        <dbReference type="ARBA" id="ARBA00022695"/>
    </source>
</evidence>
<organism evidence="11 12">
    <name type="scientific">Edwardsiella anguillarum ET080813</name>
    <dbReference type="NCBI Taxonomy" id="667120"/>
    <lineage>
        <taxon>Bacteria</taxon>
        <taxon>Pseudomonadati</taxon>
        <taxon>Pseudomonadota</taxon>
        <taxon>Gammaproteobacteria</taxon>
        <taxon>Enterobacterales</taxon>
        <taxon>Hafniaceae</taxon>
        <taxon>Edwardsiella</taxon>
    </lineage>
</organism>
<name>A0A076LSS5_9GAMM</name>
<feature type="domain" description="Nucleotidyl transferase" evidence="10">
    <location>
        <begin position="5"/>
        <end position="248"/>
    </location>
</feature>
<dbReference type="Proteomes" id="UP000028681">
    <property type="component" value="Chromosome"/>
</dbReference>
<evidence type="ECO:0000256" key="7">
    <source>
        <dbReference type="ARBA" id="ARBA00031959"/>
    </source>
</evidence>
<gene>
    <name evidence="11" type="primary">galU</name>
    <name evidence="11" type="ORF">ETEE_3144</name>
</gene>